<keyword evidence="1" id="KW-0812">Transmembrane</keyword>
<dbReference type="PATRIC" id="fig|111780.3.peg.1633"/>
<evidence type="ECO:0000313" key="3">
    <source>
        <dbReference type="Proteomes" id="UP000010473"/>
    </source>
</evidence>
<dbReference type="AlphaFoldDB" id="K9XSU2"/>
<dbReference type="KEGG" id="scs:Sta7437_1567"/>
<dbReference type="HOGENOM" id="CLU_030557_0_0_3"/>
<evidence type="ECO:0000256" key="1">
    <source>
        <dbReference type="SAM" id="Phobius"/>
    </source>
</evidence>
<feature type="transmembrane region" description="Helical" evidence="1">
    <location>
        <begin position="176"/>
        <end position="193"/>
    </location>
</feature>
<keyword evidence="1" id="KW-1133">Transmembrane helix</keyword>
<gene>
    <name evidence="2" type="ordered locus">Sta7437_1567</name>
</gene>
<feature type="transmembrane region" description="Helical" evidence="1">
    <location>
        <begin position="302"/>
        <end position="321"/>
    </location>
</feature>
<organism evidence="2 3">
    <name type="scientific">Stanieria cyanosphaera (strain ATCC 29371 / PCC 7437)</name>
    <dbReference type="NCBI Taxonomy" id="111780"/>
    <lineage>
        <taxon>Bacteria</taxon>
        <taxon>Bacillati</taxon>
        <taxon>Cyanobacteriota</taxon>
        <taxon>Cyanophyceae</taxon>
        <taxon>Pleurocapsales</taxon>
        <taxon>Dermocarpellaceae</taxon>
        <taxon>Stanieria</taxon>
    </lineage>
</organism>
<proteinExistence type="predicted"/>
<dbReference type="RefSeq" id="WP_015192805.1">
    <property type="nucleotide sequence ID" value="NC_019748.1"/>
</dbReference>
<evidence type="ECO:0008006" key="4">
    <source>
        <dbReference type="Google" id="ProtNLM"/>
    </source>
</evidence>
<feature type="transmembrane region" description="Helical" evidence="1">
    <location>
        <begin position="372"/>
        <end position="391"/>
    </location>
</feature>
<feature type="transmembrane region" description="Helical" evidence="1">
    <location>
        <begin position="268"/>
        <end position="286"/>
    </location>
</feature>
<keyword evidence="3" id="KW-1185">Reference proteome</keyword>
<dbReference type="Proteomes" id="UP000010473">
    <property type="component" value="Chromosome"/>
</dbReference>
<evidence type="ECO:0000313" key="2">
    <source>
        <dbReference type="EMBL" id="AFZ35134.1"/>
    </source>
</evidence>
<feature type="transmembrane region" description="Helical" evidence="1">
    <location>
        <begin position="333"/>
        <end position="351"/>
    </location>
</feature>
<dbReference type="eggNOG" id="ENOG502Z8V5">
    <property type="taxonomic scope" value="Bacteria"/>
</dbReference>
<feature type="transmembrane region" description="Helical" evidence="1">
    <location>
        <begin position="97"/>
        <end position="124"/>
    </location>
</feature>
<sequence>MFFFKSKYNFWLALSIATAILFSLAGLKLAFQSPYTIQDDARQHIFWMQQFNAPELFSGDLIADYFQSVAPWGFTNLYKFINKLGINIFWLNKISPLLIGVVTSIYCFLVCLEIFPVPLAGFIATLLLNQNLWMLDDLSSGTPRAFFYPLFLAFVYYLLKQSLLLCLLIIILQGLFYPQTVLLSAVVLIIKLITEKNNRLFCLSGLLTAGVILLIYSLKTSQFGNVITVNEAKLLPEFYAEGRNTFFLDNPVTFWLSAQRSGFFPREWQYVLLCSFGLILPWLKLLPNRFPLVTKINSNIRILWQVFLAASIMFGLAHLFLFKLHLPSRYSQHTLRILIALIDGITVAILLNSFRHWFERKFTQYQPLTKNLISVGLISLLLYPTYAVQAYPYRLGYVEGKALELYQFLQQQPKDYLIATLSSEGDFIPTFAKKRVLVSQEYAIPYHLDYYQSIRQRVKDLIHAQYSQNLTEIQNFINQYQIDLWLIDQNAFQVEYLNNNFWLKQFQPELNNAISIVKQKQELVLARLGNECNIFPNSEFKVLSASCIANFIRSNEKYSNSINDEVYHY</sequence>
<feature type="transmembrane region" description="Helical" evidence="1">
    <location>
        <begin position="145"/>
        <end position="170"/>
    </location>
</feature>
<feature type="transmembrane region" description="Helical" evidence="1">
    <location>
        <begin position="200"/>
        <end position="218"/>
    </location>
</feature>
<name>K9XSU2_STAC7</name>
<dbReference type="OrthoDB" id="580859at2"/>
<reference evidence="3" key="1">
    <citation type="journal article" date="2013" name="Proc. Natl. Acad. Sci. U.S.A.">
        <title>Improving the coverage of the cyanobacterial phylum using diversity-driven genome sequencing.</title>
        <authorList>
            <person name="Shih P.M."/>
            <person name="Wu D."/>
            <person name="Latifi A."/>
            <person name="Axen S.D."/>
            <person name="Fewer D.P."/>
            <person name="Talla E."/>
            <person name="Calteau A."/>
            <person name="Cai F."/>
            <person name="Tandeau de Marsac N."/>
            <person name="Rippka R."/>
            <person name="Herdman M."/>
            <person name="Sivonen K."/>
            <person name="Coursin T."/>
            <person name="Laurent T."/>
            <person name="Goodwin L."/>
            <person name="Nolan M."/>
            <person name="Davenport K.W."/>
            <person name="Han C.S."/>
            <person name="Rubin E.M."/>
            <person name="Eisen J.A."/>
            <person name="Woyke T."/>
            <person name="Gugger M."/>
            <person name="Kerfeld C.A."/>
        </authorList>
    </citation>
    <scope>NUCLEOTIDE SEQUENCE [LARGE SCALE GENOMIC DNA]</scope>
    <source>
        <strain evidence="3">ATCC 29371 / PCC 7437</strain>
    </source>
</reference>
<dbReference type="STRING" id="111780.Sta7437_1567"/>
<accession>K9XSU2</accession>
<keyword evidence="1" id="KW-0472">Membrane</keyword>
<dbReference type="EMBL" id="CP003653">
    <property type="protein sequence ID" value="AFZ35134.1"/>
    <property type="molecule type" value="Genomic_DNA"/>
</dbReference>
<protein>
    <recommendedName>
        <fullName evidence="4">Glycosyltransferase RgtA/B/C/D-like domain-containing protein</fullName>
    </recommendedName>
</protein>